<comment type="caution">
    <text evidence="3">The sequence shown here is derived from an EMBL/GenBank/DDBJ whole genome shotgun (WGS) entry which is preliminary data.</text>
</comment>
<dbReference type="AlphaFoldDB" id="A0A9D4VFG7"/>
<feature type="compositionally biased region" description="Basic residues" evidence="1">
    <location>
        <begin position="56"/>
        <end position="68"/>
    </location>
</feature>
<dbReference type="Gene3D" id="3.30.1330.80">
    <property type="entry name" value="Hypothetical protein, similar to alpha- acetolactate decarboxylase, domain 2"/>
    <property type="match status" value="1"/>
</dbReference>
<proteinExistence type="predicted"/>
<feature type="region of interest" description="Disordered" evidence="1">
    <location>
        <begin position="92"/>
        <end position="171"/>
    </location>
</feature>
<dbReference type="CDD" id="cd11378">
    <property type="entry name" value="DUF296"/>
    <property type="match status" value="1"/>
</dbReference>
<evidence type="ECO:0000313" key="3">
    <source>
        <dbReference type="EMBL" id="KAI5085099.1"/>
    </source>
</evidence>
<dbReference type="Proteomes" id="UP000886520">
    <property type="component" value="Chromosome 1"/>
</dbReference>
<dbReference type="Pfam" id="PF03479">
    <property type="entry name" value="PCC"/>
    <property type="match status" value="1"/>
</dbReference>
<protein>
    <recommendedName>
        <fullName evidence="2">PPC domain-containing protein</fullName>
    </recommendedName>
</protein>
<evidence type="ECO:0000259" key="2">
    <source>
        <dbReference type="PROSITE" id="PS51742"/>
    </source>
</evidence>
<dbReference type="PANTHER" id="PTHR31100">
    <property type="entry name" value="AT-HOOK MOTIF NUCLEAR-LOCALIZED PROTEIN 15"/>
    <property type="match status" value="1"/>
</dbReference>
<feature type="compositionally biased region" description="Low complexity" evidence="1">
    <location>
        <begin position="106"/>
        <end position="116"/>
    </location>
</feature>
<dbReference type="GO" id="GO:0003680">
    <property type="term" value="F:minor groove of adenine-thymine-rich DNA binding"/>
    <property type="evidence" value="ECO:0007669"/>
    <property type="project" value="InterPro"/>
</dbReference>
<sequence>MAGLDQGSPPHHVHHLFQASSFPHLQHHSQFPNSSQSHRSTYSSNDQQQVGQSDQHHHHLQQQYHQHRLQLHNRHLQQALDPAHIHQTLQEQEHLQQALQEHEEQQLQQYNSQHESQSSEEEEISSSGQRSKKKAKKGGGGGDSHGEVLHMGKRPRGRPPGSKNKPKPPLIITQDSEDAMRPHILEVAGGCDVAECLANFARRRQRGICLLTGSGTVANVTLRQPLAEGATVTFHGRFEILSLSGCYLPSPVIPGGLTISLAGSQGQVVGGSVVGELLAASPVLIIAASFLSAPYERLPMANEEDDQSNLMAHSHGITSLNMNTSPSNHPMQPSHSHSHSPLMASSNPPSTNHPNPKNVTNLNINTLPTPPSNHIVNNLNMNATPTTININAPSTQSININGSSSSLASYIHREQPTNSESNMHSLFNPPMIAPLNCQLPQEVLAWAAVSTNPNAPPHHFMQ</sequence>
<dbReference type="SUPFAM" id="SSF117856">
    <property type="entry name" value="AF0104/ALDC/Ptd012-like"/>
    <property type="match status" value="1"/>
</dbReference>
<organism evidence="3 4">
    <name type="scientific">Adiantum capillus-veneris</name>
    <name type="common">Maidenhair fern</name>
    <dbReference type="NCBI Taxonomy" id="13818"/>
    <lineage>
        <taxon>Eukaryota</taxon>
        <taxon>Viridiplantae</taxon>
        <taxon>Streptophyta</taxon>
        <taxon>Embryophyta</taxon>
        <taxon>Tracheophyta</taxon>
        <taxon>Polypodiopsida</taxon>
        <taxon>Polypodiidae</taxon>
        <taxon>Polypodiales</taxon>
        <taxon>Pteridineae</taxon>
        <taxon>Pteridaceae</taxon>
        <taxon>Vittarioideae</taxon>
        <taxon>Adiantum</taxon>
    </lineage>
</organism>
<evidence type="ECO:0000256" key="1">
    <source>
        <dbReference type="SAM" id="MobiDB-lite"/>
    </source>
</evidence>
<feature type="region of interest" description="Disordered" evidence="1">
    <location>
        <begin position="317"/>
        <end position="355"/>
    </location>
</feature>
<accession>A0A9D4VFG7</accession>
<dbReference type="InterPro" id="IPR014476">
    <property type="entry name" value="AHL15-29"/>
</dbReference>
<feature type="compositionally biased region" description="Low complexity" evidence="1">
    <location>
        <begin position="325"/>
        <end position="355"/>
    </location>
</feature>
<gene>
    <name evidence="3" type="ORF">GOP47_0001268</name>
</gene>
<feature type="region of interest" description="Disordered" evidence="1">
    <location>
        <begin position="26"/>
        <end position="68"/>
    </location>
</feature>
<dbReference type="EMBL" id="JABFUD020000001">
    <property type="protein sequence ID" value="KAI5085099.1"/>
    <property type="molecule type" value="Genomic_DNA"/>
</dbReference>
<dbReference type="GO" id="GO:0005634">
    <property type="term" value="C:nucleus"/>
    <property type="evidence" value="ECO:0007669"/>
    <property type="project" value="TreeGrafter"/>
</dbReference>
<dbReference type="PANTHER" id="PTHR31100:SF14">
    <property type="entry name" value="AT-HOOK MOTIF NUCLEAR-LOCALIZED PROTEIN 15"/>
    <property type="match status" value="1"/>
</dbReference>
<feature type="compositionally biased region" description="Polar residues" evidence="1">
    <location>
        <begin position="26"/>
        <end position="53"/>
    </location>
</feature>
<evidence type="ECO:0000313" key="4">
    <source>
        <dbReference type="Proteomes" id="UP000886520"/>
    </source>
</evidence>
<dbReference type="InterPro" id="IPR005175">
    <property type="entry name" value="PPC_dom"/>
</dbReference>
<feature type="domain" description="PPC" evidence="2">
    <location>
        <begin position="177"/>
        <end position="313"/>
    </location>
</feature>
<dbReference type="PROSITE" id="PS51742">
    <property type="entry name" value="PPC"/>
    <property type="match status" value="1"/>
</dbReference>
<reference evidence="3" key="1">
    <citation type="submission" date="2021-01" db="EMBL/GenBank/DDBJ databases">
        <title>Adiantum capillus-veneris genome.</title>
        <authorList>
            <person name="Fang Y."/>
            <person name="Liao Q."/>
        </authorList>
    </citation>
    <scope>NUCLEOTIDE SEQUENCE</scope>
    <source>
        <strain evidence="3">H3</strain>
        <tissue evidence="3">Leaf</tissue>
    </source>
</reference>
<dbReference type="GO" id="GO:0003700">
    <property type="term" value="F:DNA-binding transcription factor activity"/>
    <property type="evidence" value="ECO:0007669"/>
    <property type="project" value="TreeGrafter"/>
</dbReference>
<keyword evidence="4" id="KW-1185">Reference proteome</keyword>
<dbReference type="OrthoDB" id="780035at2759"/>
<name>A0A9D4VFG7_ADICA</name>